<sequence length="129" mass="14283">EVDGKFYRVTADLVPGSVFKVGAGRELPAGQSYGQSYVYWDGLSEGAGGELYWLDSVELNGGRASFGPIRPEIYGQPVPKRIKARFRSIGKHQRSRARALGNIRALREELSTRPAKTYKSQVNLVQAVR</sequence>
<name>X1NUD5_9ZZZZ</name>
<gene>
    <name evidence="1" type="ORF">S06H3_63767</name>
</gene>
<accession>X1NUD5</accession>
<comment type="caution">
    <text evidence="1">The sequence shown here is derived from an EMBL/GenBank/DDBJ whole genome shotgun (WGS) entry which is preliminary data.</text>
</comment>
<evidence type="ECO:0000313" key="1">
    <source>
        <dbReference type="EMBL" id="GAI47652.1"/>
    </source>
</evidence>
<dbReference type="EMBL" id="BARV01042390">
    <property type="protein sequence ID" value="GAI47652.1"/>
    <property type="molecule type" value="Genomic_DNA"/>
</dbReference>
<dbReference type="AlphaFoldDB" id="X1NUD5"/>
<feature type="non-terminal residue" evidence="1">
    <location>
        <position position="1"/>
    </location>
</feature>
<proteinExistence type="predicted"/>
<protein>
    <submittedName>
        <fullName evidence="1">Uncharacterized protein</fullName>
    </submittedName>
</protein>
<organism evidence="1">
    <name type="scientific">marine sediment metagenome</name>
    <dbReference type="NCBI Taxonomy" id="412755"/>
    <lineage>
        <taxon>unclassified sequences</taxon>
        <taxon>metagenomes</taxon>
        <taxon>ecological metagenomes</taxon>
    </lineage>
</organism>
<feature type="non-terminal residue" evidence="1">
    <location>
        <position position="129"/>
    </location>
</feature>
<reference evidence="1" key="1">
    <citation type="journal article" date="2014" name="Front. Microbiol.">
        <title>High frequency of phylogenetically diverse reductive dehalogenase-homologous genes in deep subseafloor sedimentary metagenomes.</title>
        <authorList>
            <person name="Kawai M."/>
            <person name="Futagami T."/>
            <person name="Toyoda A."/>
            <person name="Takaki Y."/>
            <person name="Nishi S."/>
            <person name="Hori S."/>
            <person name="Arai W."/>
            <person name="Tsubouchi T."/>
            <person name="Morono Y."/>
            <person name="Uchiyama I."/>
            <person name="Ito T."/>
            <person name="Fujiyama A."/>
            <person name="Inagaki F."/>
            <person name="Takami H."/>
        </authorList>
    </citation>
    <scope>NUCLEOTIDE SEQUENCE</scope>
    <source>
        <strain evidence="1">Expedition CK06-06</strain>
    </source>
</reference>